<reference evidence="1 2" key="1">
    <citation type="journal article" date="2014" name="Genome Announc.">
        <title>Genome Sequence of the Sulfitobacter sp. Strain 2047-Infecting Lytic Phage {Phi}CB2047-B.</title>
        <authorList>
            <person name="Ankrah N.Y."/>
            <person name="Budinoff C.R."/>
            <person name="Wilson W.H."/>
            <person name="Wilhelm S.W."/>
            <person name="Buchan A."/>
        </authorList>
    </citation>
    <scope>NUCLEOTIDE SEQUENCE [LARGE SCALE GENOMIC DNA]</scope>
    <source>
        <strain evidence="2">phiCB2047-B</strain>
    </source>
</reference>
<proteinExistence type="predicted"/>
<evidence type="ECO:0000313" key="2">
    <source>
        <dbReference type="Proteomes" id="UP000207593"/>
    </source>
</evidence>
<sequence>MANVIRQPNKDIPMDLSNLSNTEIKELAAQSDDKDLLRTIATFVDVTFSGNSGMNTLKDKIAERMFVLIEEEEAEAAALAETEAEELIDNSEVNDEITKALNAHIAAEKDKIGDEDVHVEQVKQIYSVEDMMEMDAAQVRDPKLRRRVVRAQALRLRRVRITNMDPNDSSVPATFVTCYSKYTGKIAKLIPHDSEFYVNGYHIPQIIYDELQTRTYNMRKEVRNKGASFGVKEYKNSVQKKFMIEDLKPLSKAELANLSASQQGRGAVDHTQ</sequence>
<dbReference type="KEGG" id="vg:15012396"/>
<name>M4PRL6_9CAUD</name>
<dbReference type="GeneID" id="15012396"/>
<dbReference type="RefSeq" id="YP_007675802.1">
    <property type="nucleotide sequence ID" value="NC_020862.2"/>
</dbReference>
<protein>
    <submittedName>
        <fullName evidence="1">Uncharacterized protein</fullName>
    </submittedName>
</protein>
<keyword evidence="2" id="KW-1185">Reference proteome</keyword>
<accession>M4PRL6</accession>
<evidence type="ECO:0000313" key="1">
    <source>
        <dbReference type="EMBL" id="AGH07386.1"/>
    </source>
</evidence>
<dbReference type="EMBL" id="HQ317387">
    <property type="protein sequence ID" value="AGH07386.1"/>
    <property type="molecule type" value="Genomic_DNA"/>
</dbReference>
<dbReference type="Proteomes" id="UP000207593">
    <property type="component" value="Segment"/>
</dbReference>
<organism evidence="1 2">
    <name type="scientific">Sulfitobacter phage phiCB2047-B</name>
    <dbReference type="NCBI Taxonomy" id="754046"/>
    <lineage>
        <taxon>Viruses</taxon>
        <taxon>Duplodnaviria</taxon>
        <taxon>Heunggongvirae</taxon>
        <taxon>Uroviricota</taxon>
        <taxon>Caudoviricetes</taxon>
        <taxon>Schitoviridae</taxon>
        <taxon>Rhodovirinae</taxon>
        <taxon>Raunefjordenvirus</taxon>
        <taxon>Raunefjordenvirus CB2047B</taxon>
    </lineage>
</organism>
<gene>
    <name evidence="1" type="ORF">SUFG_00014</name>
</gene>
<dbReference type="OrthoDB" id="9249at10239"/>